<evidence type="ECO:0000313" key="2">
    <source>
        <dbReference type="EMBL" id="NJP53969.1"/>
    </source>
</evidence>
<protein>
    <submittedName>
        <fullName evidence="2">SdpA family antimicrobial peptide system protein</fullName>
    </submittedName>
</protein>
<name>A0ABX1AJ79_9ACTN</name>
<gene>
    <name evidence="2" type="ORF">HCJ93_28870</name>
</gene>
<proteinExistence type="predicted"/>
<dbReference type="InterPro" id="IPR023902">
    <property type="entry name" value="Sporulation_SdpA"/>
</dbReference>
<dbReference type="RefSeq" id="WP_167998783.1">
    <property type="nucleotide sequence ID" value="NZ_JAATEM010000065.1"/>
</dbReference>
<organism evidence="2 3">
    <name type="scientific">Streptomyces composti</name>
    <dbReference type="NCBI Taxonomy" id="2720025"/>
    <lineage>
        <taxon>Bacteria</taxon>
        <taxon>Bacillati</taxon>
        <taxon>Actinomycetota</taxon>
        <taxon>Actinomycetes</taxon>
        <taxon>Kitasatosporales</taxon>
        <taxon>Streptomycetaceae</taxon>
        <taxon>Streptomyces</taxon>
    </lineage>
</organism>
<dbReference type="NCBIfam" id="TIGR04034">
    <property type="entry name" value="export_SdpA"/>
    <property type="match status" value="1"/>
</dbReference>
<feature type="transmembrane region" description="Helical" evidence="1">
    <location>
        <begin position="28"/>
        <end position="48"/>
    </location>
</feature>
<dbReference type="Proteomes" id="UP000730591">
    <property type="component" value="Unassembled WGS sequence"/>
</dbReference>
<evidence type="ECO:0000256" key="1">
    <source>
        <dbReference type="SAM" id="Phobius"/>
    </source>
</evidence>
<comment type="caution">
    <text evidence="2">The sequence shown here is derived from an EMBL/GenBank/DDBJ whole genome shotgun (WGS) entry which is preliminary data.</text>
</comment>
<dbReference type="EMBL" id="JAATEM010000065">
    <property type="protein sequence ID" value="NJP53969.1"/>
    <property type="molecule type" value="Genomic_DNA"/>
</dbReference>
<evidence type="ECO:0000313" key="3">
    <source>
        <dbReference type="Proteomes" id="UP000730591"/>
    </source>
</evidence>
<keyword evidence="1" id="KW-0812">Transmembrane</keyword>
<dbReference type="Pfam" id="PF17418">
    <property type="entry name" value="SdpA"/>
    <property type="match status" value="1"/>
</dbReference>
<keyword evidence="1" id="KW-1133">Transmembrane helix</keyword>
<reference evidence="2 3" key="1">
    <citation type="submission" date="2020-03" db="EMBL/GenBank/DDBJ databases">
        <title>WGS of actinomycetes isolated from Thailand.</title>
        <authorList>
            <person name="Thawai C."/>
        </authorList>
    </citation>
    <scope>NUCLEOTIDE SEQUENCE [LARGE SCALE GENOMIC DNA]</scope>
    <source>
        <strain evidence="2 3">SBST2-5</strain>
    </source>
</reference>
<keyword evidence="3" id="KW-1185">Reference proteome</keyword>
<keyword evidence="1" id="KW-0472">Membrane</keyword>
<sequence>MQRLKDWKSRVPLMVEQPRATAGFSRRWVTLAVAAWLLPALYVIQIHLPGNTLTFPGQKAVAPTVNRLAPQGWSFFTKSPRDSELQPYVLHDGVWEGQLLAPHSAPHNAFGLDRRSRSQGIEMALLLAEADGLRWTKCDRELAACLDQAKEPGTVSNPVPEPTLCGLVALVEQKPVPFAWRDLMHATHTPDRLTVLDVTC</sequence>
<accession>A0ABX1AJ79</accession>